<protein>
    <submittedName>
        <fullName evidence="4">Histone H1</fullName>
    </submittedName>
</protein>
<accession>A0A3P8AXH9</accession>
<organism evidence="3 4">
    <name type="scientific">Heligmosomoides polygyrus</name>
    <name type="common">Parasitic roundworm</name>
    <dbReference type="NCBI Taxonomy" id="6339"/>
    <lineage>
        <taxon>Eukaryota</taxon>
        <taxon>Metazoa</taxon>
        <taxon>Ecdysozoa</taxon>
        <taxon>Nematoda</taxon>
        <taxon>Chromadorea</taxon>
        <taxon>Rhabditida</taxon>
        <taxon>Rhabditina</taxon>
        <taxon>Rhabditomorpha</taxon>
        <taxon>Strongyloidea</taxon>
        <taxon>Heligmosomidae</taxon>
        <taxon>Heligmosomoides</taxon>
    </lineage>
</organism>
<sequence>MVKANAGSTRDQRRSTWNREDDAKSNTAHASTRWTRVVTDWIRREIKRTLGGPSVRWSDFIVKALNERYGTFVSVEDGGSIGAL</sequence>
<dbReference type="Proteomes" id="UP000050761">
    <property type="component" value="Unassembled WGS sequence"/>
</dbReference>
<evidence type="ECO:0000313" key="2">
    <source>
        <dbReference type="EMBL" id="VDP09200.1"/>
    </source>
</evidence>
<dbReference type="EMBL" id="UZAH01030087">
    <property type="protein sequence ID" value="VDP09200.1"/>
    <property type="molecule type" value="Genomic_DNA"/>
</dbReference>
<keyword evidence="3" id="KW-1185">Reference proteome</keyword>
<name>A0A183G729_HELPZ</name>
<evidence type="ECO:0000313" key="3">
    <source>
        <dbReference type="Proteomes" id="UP000050761"/>
    </source>
</evidence>
<proteinExistence type="predicted"/>
<reference evidence="4" key="2">
    <citation type="submission" date="2019-09" db="UniProtKB">
        <authorList>
            <consortium name="WormBaseParasite"/>
        </authorList>
    </citation>
    <scope>IDENTIFICATION</scope>
</reference>
<evidence type="ECO:0000256" key="1">
    <source>
        <dbReference type="SAM" id="MobiDB-lite"/>
    </source>
</evidence>
<dbReference type="WBParaSite" id="HPBE_0001755601-mRNA-1">
    <property type="protein sequence ID" value="HPBE_0001755601-mRNA-1"/>
    <property type="gene ID" value="HPBE_0001755601"/>
</dbReference>
<feature type="compositionally biased region" description="Basic and acidic residues" evidence="1">
    <location>
        <begin position="10"/>
        <end position="24"/>
    </location>
</feature>
<feature type="region of interest" description="Disordered" evidence="1">
    <location>
        <begin position="1"/>
        <end position="32"/>
    </location>
</feature>
<gene>
    <name evidence="2" type="ORF">HPBE_LOCUS17555</name>
</gene>
<reference evidence="2 3" key="1">
    <citation type="submission" date="2018-11" db="EMBL/GenBank/DDBJ databases">
        <authorList>
            <consortium name="Pathogen Informatics"/>
        </authorList>
    </citation>
    <scope>NUCLEOTIDE SEQUENCE [LARGE SCALE GENOMIC DNA]</scope>
</reference>
<dbReference type="AlphaFoldDB" id="A0A183G729"/>
<accession>A0A183G729</accession>
<evidence type="ECO:0000313" key="4">
    <source>
        <dbReference type="WBParaSite" id="HPBE_0001755601-mRNA-1"/>
    </source>
</evidence>